<keyword evidence="2" id="KW-0560">Oxidoreductase</keyword>
<dbReference type="AlphaFoldDB" id="A0A7Y6NSX4"/>
<keyword evidence="6" id="KW-1185">Reference proteome</keyword>
<proteinExistence type="predicted"/>
<dbReference type="InterPro" id="IPR009100">
    <property type="entry name" value="AcylCoA_DH/oxidase_NM_dom_sf"/>
</dbReference>
<dbReference type="InterPro" id="IPR036250">
    <property type="entry name" value="AcylCo_DH-like_C"/>
</dbReference>
<feature type="domain" description="Acyl-CoA oxidase/dehydrogenase middle" evidence="3">
    <location>
        <begin position="132"/>
        <end position="227"/>
    </location>
</feature>
<dbReference type="InterPro" id="IPR013786">
    <property type="entry name" value="AcylCoA_DH/ox_N"/>
</dbReference>
<dbReference type="Proteomes" id="UP000529637">
    <property type="component" value="Unassembled WGS sequence"/>
</dbReference>
<dbReference type="InterPro" id="IPR046373">
    <property type="entry name" value="Acyl-CoA_Oxase/DH_mid-dom_sf"/>
</dbReference>
<dbReference type="EMBL" id="JABWMJ010000016">
    <property type="protein sequence ID" value="NUZ08757.1"/>
    <property type="molecule type" value="Genomic_DNA"/>
</dbReference>
<dbReference type="PANTHER" id="PTHR43292">
    <property type="entry name" value="ACYL-COA DEHYDROGENASE"/>
    <property type="match status" value="1"/>
</dbReference>
<dbReference type="GO" id="GO:0005886">
    <property type="term" value="C:plasma membrane"/>
    <property type="evidence" value="ECO:0007669"/>
    <property type="project" value="TreeGrafter"/>
</dbReference>
<gene>
    <name evidence="5" type="ORF">HQN59_23720</name>
</gene>
<sequence length="386" mass="41694">MLFFEPGLALPPTAVRTAALRAQVRQFIAEEIASGGFEPQCNSWTEGLDGAFSRKLGQRGWIGYHWPTAYGGHGGSAFDTLTINEELLAAGAPVAAHWIAARQSAPLLMRFGSEAQRQAFLPRIAAGDTYFAIGMSEPDVGSDLASVRTRAEFSGGRWRLQGRKVWTSGAHIAHFAIVLCRTAPLDPKTRHAGLSQFIVDLKAPGVSIRPIVMLDGSHHFNEVTFDGVELAPDSLVGQAGDGWKQVTSELAYERSGPERFLSTMPIVERCLRLVLTDAPAAADIAAGRLLARLMTLRNMSLAIWGALEAGRSPAIEAAMVKDLGTNYERDTLELVRDAMDADARVAGDSALAHLLVAAWPLAPTYNLRGGTNEILRNMIAKQLQAR</sequence>
<dbReference type="GO" id="GO:0050660">
    <property type="term" value="F:flavin adenine dinucleotide binding"/>
    <property type="evidence" value="ECO:0007669"/>
    <property type="project" value="InterPro"/>
</dbReference>
<evidence type="ECO:0000256" key="2">
    <source>
        <dbReference type="ARBA" id="ARBA00023002"/>
    </source>
</evidence>
<dbReference type="SUPFAM" id="SSF56645">
    <property type="entry name" value="Acyl-CoA dehydrogenase NM domain-like"/>
    <property type="match status" value="1"/>
</dbReference>
<dbReference type="Pfam" id="PF02770">
    <property type="entry name" value="Acyl-CoA_dh_M"/>
    <property type="match status" value="1"/>
</dbReference>
<dbReference type="GO" id="GO:0016627">
    <property type="term" value="F:oxidoreductase activity, acting on the CH-CH group of donors"/>
    <property type="evidence" value="ECO:0007669"/>
    <property type="project" value="InterPro"/>
</dbReference>
<dbReference type="Gene3D" id="1.20.140.10">
    <property type="entry name" value="Butyryl-CoA Dehydrogenase, subunit A, domain 3"/>
    <property type="match status" value="1"/>
</dbReference>
<name>A0A7Y6NSX4_9BURK</name>
<evidence type="ECO:0000259" key="4">
    <source>
        <dbReference type="Pfam" id="PF02771"/>
    </source>
</evidence>
<evidence type="ECO:0000313" key="5">
    <source>
        <dbReference type="EMBL" id="NUZ08757.1"/>
    </source>
</evidence>
<reference evidence="5 6" key="1">
    <citation type="submission" date="2020-06" db="EMBL/GenBank/DDBJ databases">
        <title>Schlegella sp. ID0723 isolated from air conditioner.</title>
        <authorList>
            <person name="Kim D.Y."/>
            <person name="Kim D.-U."/>
        </authorList>
    </citation>
    <scope>NUCLEOTIDE SEQUENCE [LARGE SCALE GENOMIC DNA]</scope>
    <source>
        <strain evidence="5 6">ID0723</strain>
    </source>
</reference>
<dbReference type="Gene3D" id="2.40.110.10">
    <property type="entry name" value="Butyryl-CoA Dehydrogenase, subunit A, domain 2"/>
    <property type="match status" value="1"/>
</dbReference>
<evidence type="ECO:0000256" key="1">
    <source>
        <dbReference type="ARBA" id="ARBA00022630"/>
    </source>
</evidence>
<dbReference type="InterPro" id="IPR037069">
    <property type="entry name" value="AcylCoA_DH/ox_N_sf"/>
</dbReference>
<accession>A0A7Y6NSX4</accession>
<dbReference type="InterPro" id="IPR052161">
    <property type="entry name" value="Mycobact_Acyl-CoA_DH"/>
</dbReference>
<protein>
    <submittedName>
        <fullName evidence="5">Acyl-CoA dehydrogenase family protein</fullName>
    </submittedName>
</protein>
<evidence type="ECO:0000259" key="3">
    <source>
        <dbReference type="Pfam" id="PF02770"/>
    </source>
</evidence>
<comment type="caution">
    <text evidence="5">The sequence shown here is derived from an EMBL/GenBank/DDBJ whole genome shotgun (WGS) entry which is preliminary data.</text>
</comment>
<dbReference type="InterPro" id="IPR006091">
    <property type="entry name" value="Acyl-CoA_Oxase/DH_mid-dom"/>
</dbReference>
<organism evidence="5 6">
    <name type="scientific">Piscinibacter koreensis</name>
    <dbReference type="NCBI Taxonomy" id="2742824"/>
    <lineage>
        <taxon>Bacteria</taxon>
        <taxon>Pseudomonadati</taxon>
        <taxon>Pseudomonadota</taxon>
        <taxon>Betaproteobacteria</taxon>
        <taxon>Burkholderiales</taxon>
        <taxon>Sphaerotilaceae</taxon>
        <taxon>Piscinibacter</taxon>
    </lineage>
</organism>
<dbReference type="SUPFAM" id="SSF47203">
    <property type="entry name" value="Acyl-CoA dehydrogenase C-terminal domain-like"/>
    <property type="match status" value="1"/>
</dbReference>
<feature type="domain" description="Acyl-CoA dehydrogenase/oxidase N-terminal" evidence="4">
    <location>
        <begin position="19"/>
        <end position="128"/>
    </location>
</feature>
<keyword evidence="1" id="KW-0285">Flavoprotein</keyword>
<evidence type="ECO:0000313" key="6">
    <source>
        <dbReference type="Proteomes" id="UP000529637"/>
    </source>
</evidence>
<dbReference type="Pfam" id="PF02771">
    <property type="entry name" value="Acyl-CoA_dh_N"/>
    <property type="match status" value="1"/>
</dbReference>
<dbReference type="Gene3D" id="1.10.540.10">
    <property type="entry name" value="Acyl-CoA dehydrogenase/oxidase, N-terminal domain"/>
    <property type="match status" value="1"/>
</dbReference>
<dbReference type="PANTHER" id="PTHR43292:SF4">
    <property type="entry name" value="ACYL-COA DEHYDROGENASE FADE34"/>
    <property type="match status" value="1"/>
</dbReference>